<proteinExistence type="predicted"/>
<name>A0A6I8MDW6_9FUSO</name>
<dbReference type="Proteomes" id="UP000419017">
    <property type="component" value="Unassembled WGS sequence"/>
</dbReference>
<evidence type="ECO:0000313" key="1">
    <source>
        <dbReference type="EMBL" id="VWL85374.1"/>
    </source>
</evidence>
<dbReference type="AlphaFoldDB" id="A0A6I8MDW6"/>
<sequence length="109" mass="12794">MRRIELSMNEIIKYETIKKLVETNGNLSLRTVQRLIKAYKEKGKETFAHKNRGVPSKSKTPDNIKNLVIELFKKYNKGSMVLSVKHLKDILFEKHEISISTTKRKLFNF</sequence>
<reference evidence="1 2" key="1">
    <citation type="submission" date="2019-10" db="EMBL/GenBank/DDBJ databases">
        <authorList>
            <person name="Blom J."/>
        </authorList>
    </citation>
    <scope>NUCLEOTIDE SEQUENCE [LARGE SCALE GENOMIC DNA]</scope>
    <source>
        <strain evidence="1 2">ES3154-GLU</strain>
    </source>
</reference>
<gene>
    <name evidence="1" type="ORF">OMES3154_00659</name>
</gene>
<organism evidence="1 2">
    <name type="scientific">Oceanivirga miroungae</name>
    <dbReference type="NCBI Taxonomy" id="1130046"/>
    <lineage>
        <taxon>Bacteria</taxon>
        <taxon>Fusobacteriati</taxon>
        <taxon>Fusobacteriota</taxon>
        <taxon>Fusobacteriia</taxon>
        <taxon>Fusobacteriales</taxon>
        <taxon>Leptotrichiaceae</taxon>
        <taxon>Oceanivirga</taxon>
    </lineage>
</organism>
<keyword evidence="2" id="KW-1185">Reference proteome</keyword>
<dbReference type="EMBL" id="CABWIB010000001">
    <property type="protein sequence ID" value="VWL85374.1"/>
    <property type="molecule type" value="Genomic_DNA"/>
</dbReference>
<evidence type="ECO:0000313" key="2">
    <source>
        <dbReference type="Proteomes" id="UP000419017"/>
    </source>
</evidence>
<accession>A0A6I8MDW6</accession>
<evidence type="ECO:0008006" key="3">
    <source>
        <dbReference type="Google" id="ProtNLM"/>
    </source>
</evidence>
<protein>
    <recommendedName>
        <fullName evidence="3">Transposase</fullName>
    </recommendedName>
</protein>